<dbReference type="EMBL" id="AHFB01000160">
    <property type="protein sequence ID" value="EOO24643.1"/>
    <property type="molecule type" value="Genomic_DNA"/>
</dbReference>
<evidence type="ECO:0000256" key="2">
    <source>
        <dbReference type="ARBA" id="ARBA00023125"/>
    </source>
</evidence>
<name>A0A9W5PJW9_BACCE</name>
<dbReference type="Proteomes" id="UP000014018">
    <property type="component" value="Unassembled WGS sequence"/>
</dbReference>
<keyword evidence="2" id="KW-0238">DNA-binding</keyword>
<evidence type="ECO:0000256" key="3">
    <source>
        <dbReference type="ARBA" id="ARBA00023163"/>
    </source>
</evidence>
<dbReference type="SUPFAM" id="SSF48008">
    <property type="entry name" value="GntR ligand-binding domain-like"/>
    <property type="match status" value="1"/>
</dbReference>
<dbReference type="InterPro" id="IPR008920">
    <property type="entry name" value="TF_FadR/GntR_C"/>
</dbReference>
<keyword evidence="3" id="KW-0804">Transcription</keyword>
<evidence type="ECO:0000256" key="1">
    <source>
        <dbReference type="ARBA" id="ARBA00023015"/>
    </source>
</evidence>
<reference evidence="4 5" key="1">
    <citation type="submission" date="2012-12" db="EMBL/GenBank/DDBJ databases">
        <title>The Genome Sequence of Bacillus cereus VD133.</title>
        <authorList>
            <consortium name="The Broad Institute Genome Sequencing Platform"/>
            <consortium name="The Broad Institute Genome Sequencing Center for Infectious Disease"/>
            <person name="Feldgarden M."/>
            <person name="Van der Auwera G.A."/>
            <person name="Mahillon J."/>
            <person name="Duprez V."/>
            <person name="Timmery S."/>
            <person name="Mattelet C."/>
            <person name="Dierick K."/>
            <person name="Sun M."/>
            <person name="Yu Z."/>
            <person name="Zhu L."/>
            <person name="Hu X."/>
            <person name="Shank E.B."/>
            <person name="Swiecicka I."/>
            <person name="Hansen B.M."/>
            <person name="Andrup L."/>
            <person name="Walker B."/>
            <person name="Young S.K."/>
            <person name="Zeng Q."/>
            <person name="Gargeya S."/>
            <person name="Fitzgerald M."/>
            <person name="Haas B."/>
            <person name="Abouelleil A."/>
            <person name="Alvarado L."/>
            <person name="Arachchi H.M."/>
            <person name="Berlin A.M."/>
            <person name="Chapman S.B."/>
            <person name="Dewar J."/>
            <person name="Goldberg J."/>
            <person name="Griggs A."/>
            <person name="Gujja S."/>
            <person name="Hansen M."/>
            <person name="Howarth C."/>
            <person name="Imamovic A."/>
            <person name="Larimer J."/>
            <person name="McCowan C."/>
            <person name="Murphy C."/>
            <person name="Neiman D."/>
            <person name="Pearson M."/>
            <person name="Priest M."/>
            <person name="Roberts A."/>
            <person name="Saif S."/>
            <person name="Shea T."/>
            <person name="Sisk P."/>
            <person name="Sykes S."/>
            <person name="Wortman J."/>
            <person name="Nusbaum C."/>
            <person name="Birren B."/>
        </authorList>
    </citation>
    <scope>NUCLEOTIDE SEQUENCE [LARGE SCALE GENOMIC DNA]</scope>
    <source>
        <strain evidence="4 5">VD133</strain>
    </source>
</reference>
<organism evidence="4 5">
    <name type="scientific">Bacillus cereus VD133</name>
    <dbReference type="NCBI Taxonomy" id="1053233"/>
    <lineage>
        <taxon>Bacteria</taxon>
        <taxon>Bacillati</taxon>
        <taxon>Bacillota</taxon>
        <taxon>Bacilli</taxon>
        <taxon>Bacillales</taxon>
        <taxon>Bacillaceae</taxon>
        <taxon>Bacillus</taxon>
        <taxon>Bacillus cereus group</taxon>
    </lineage>
</organism>
<dbReference type="GO" id="GO:0003677">
    <property type="term" value="F:DNA binding"/>
    <property type="evidence" value="ECO:0007669"/>
    <property type="project" value="UniProtKB-KW"/>
</dbReference>
<keyword evidence="1" id="KW-0805">Transcription regulation</keyword>
<accession>A0A9W5PJW9</accession>
<sequence>MGNINQPDTQKDVYHDIDVHHDIVEAIITQDMNRAEKAVHRHLQMNTKTLQI</sequence>
<protein>
    <submittedName>
        <fullName evidence="4">Uncharacterized protein</fullName>
    </submittedName>
</protein>
<gene>
    <name evidence="4" type="ORF">IIU_06674</name>
</gene>
<dbReference type="AlphaFoldDB" id="A0A9W5PJW9"/>
<evidence type="ECO:0000313" key="5">
    <source>
        <dbReference type="Proteomes" id="UP000014018"/>
    </source>
</evidence>
<evidence type="ECO:0000313" key="4">
    <source>
        <dbReference type="EMBL" id="EOO24643.1"/>
    </source>
</evidence>
<proteinExistence type="predicted"/>
<comment type="caution">
    <text evidence="4">The sequence shown here is derived from an EMBL/GenBank/DDBJ whole genome shotgun (WGS) entry which is preliminary data.</text>
</comment>
<dbReference type="Gene3D" id="1.20.120.530">
    <property type="entry name" value="GntR ligand-binding domain-like"/>
    <property type="match status" value="1"/>
</dbReference>